<dbReference type="Proteomes" id="UP000270094">
    <property type="component" value="Unassembled WGS sequence"/>
</dbReference>
<evidence type="ECO:0000313" key="1">
    <source>
        <dbReference type="EMBL" id="VDM77739.1"/>
    </source>
</evidence>
<proteinExistence type="predicted"/>
<evidence type="ECO:0000313" key="2">
    <source>
        <dbReference type="Proteomes" id="UP000270094"/>
    </source>
</evidence>
<dbReference type="EMBL" id="UYYB01099986">
    <property type="protein sequence ID" value="VDM77739.1"/>
    <property type="molecule type" value="Genomic_DNA"/>
</dbReference>
<name>A0A3P7JCK4_STRVU</name>
<sequence length="89" mass="9964">MEVYRETKRATCGFSGYGGSSRQDVDIQWTKMIYHGATSHVQTAAGQSNLFRIKKGYIRDGAPSSILHHSHGRVTEDLIRRLHGLSYIG</sequence>
<protein>
    <submittedName>
        <fullName evidence="1">Uncharacterized protein</fullName>
    </submittedName>
</protein>
<accession>A0A3P7JCK4</accession>
<reference evidence="1 2" key="1">
    <citation type="submission" date="2018-11" db="EMBL/GenBank/DDBJ databases">
        <authorList>
            <consortium name="Pathogen Informatics"/>
        </authorList>
    </citation>
    <scope>NUCLEOTIDE SEQUENCE [LARGE SCALE GENOMIC DNA]</scope>
</reference>
<gene>
    <name evidence="1" type="ORF">SVUK_LOCUS12737</name>
</gene>
<keyword evidence="2" id="KW-1185">Reference proteome</keyword>
<organism evidence="1 2">
    <name type="scientific">Strongylus vulgaris</name>
    <name type="common">Blood worm</name>
    <dbReference type="NCBI Taxonomy" id="40348"/>
    <lineage>
        <taxon>Eukaryota</taxon>
        <taxon>Metazoa</taxon>
        <taxon>Ecdysozoa</taxon>
        <taxon>Nematoda</taxon>
        <taxon>Chromadorea</taxon>
        <taxon>Rhabditida</taxon>
        <taxon>Rhabditina</taxon>
        <taxon>Rhabditomorpha</taxon>
        <taxon>Strongyloidea</taxon>
        <taxon>Strongylidae</taxon>
        <taxon>Strongylus</taxon>
    </lineage>
</organism>
<dbReference type="AlphaFoldDB" id="A0A3P7JCK4"/>